<accession>A0A0N4WCF1</accession>
<dbReference type="AlphaFoldDB" id="A0A0N4WCF1"/>
<reference evidence="4" key="1">
    <citation type="submission" date="2017-02" db="UniProtKB">
        <authorList>
            <consortium name="WormBaseParasite"/>
        </authorList>
    </citation>
    <scope>IDENTIFICATION</scope>
</reference>
<organism evidence="4">
    <name type="scientific">Haemonchus placei</name>
    <name type="common">Barber's pole worm</name>
    <dbReference type="NCBI Taxonomy" id="6290"/>
    <lineage>
        <taxon>Eukaryota</taxon>
        <taxon>Metazoa</taxon>
        <taxon>Ecdysozoa</taxon>
        <taxon>Nematoda</taxon>
        <taxon>Chromadorea</taxon>
        <taxon>Rhabditida</taxon>
        <taxon>Rhabditina</taxon>
        <taxon>Rhabditomorpha</taxon>
        <taxon>Strongyloidea</taxon>
        <taxon>Trichostrongylidae</taxon>
        <taxon>Haemonchus</taxon>
    </lineage>
</organism>
<proteinExistence type="predicted"/>
<evidence type="ECO:0000313" key="3">
    <source>
        <dbReference type="Proteomes" id="UP000268014"/>
    </source>
</evidence>
<dbReference type="Proteomes" id="UP000268014">
    <property type="component" value="Unassembled WGS sequence"/>
</dbReference>
<feature type="signal peptide" evidence="1">
    <location>
        <begin position="1"/>
        <end position="17"/>
    </location>
</feature>
<evidence type="ECO:0000313" key="2">
    <source>
        <dbReference type="EMBL" id="VDO34117.1"/>
    </source>
</evidence>
<evidence type="ECO:0000313" key="4">
    <source>
        <dbReference type="WBParaSite" id="HPLM_0000819101-mRNA-1"/>
    </source>
</evidence>
<keyword evidence="3" id="KW-1185">Reference proteome</keyword>
<keyword evidence="1" id="KW-0732">Signal</keyword>
<dbReference type="WBParaSite" id="HPLM_0000819101-mRNA-1">
    <property type="protein sequence ID" value="HPLM_0000819101-mRNA-1"/>
    <property type="gene ID" value="HPLM_0000819101"/>
</dbReference>
<gene>
    <name evidence="2" type="ORF">HPLM_LOCUS8183</name>
</gene>
<sequence>MRPTAFIVWLLYVLVESKWIHVKVCFSRILEFSTTYAAVHNFLKSA</sequence>
<name>A0A0N4WCF1_HAEPC</name>
<protein>
    <submittedName>
        <fullName evidence="4">Secreted protein</fullName>
    </submittedName>
</protein>
<dbReference type="EMBL" id="UZAF01016803">
    <property type="protein sequence ID" value="VDO34117.1"/>
    <property type="molecule type" value="Genomic_DNA"/>
</dbReference>
<feature type="chain" id="PRO_5043123712" evidence="1">
    <location>
        <begin position="18"/>
        <end position="46"/>
    </location>
</feature>
<evidence type="ECO:0000256" key="1">
    <source>
        <dbReference type="SAM" id="SignalP"/>
    </source>
</evidence>
<reference evidence="2 3" key="2">
    <citation type="submission" date="2018-11" db="EMBL/GenBank/DDBJ databases">
        <authorList>
            <consortium name="Pathogen Informatics"/>
        </authorList>
    </citation>
    <scope>NUCLEOTIDE SEQUENCE [LARGE SCALE GENOMIC DNA]</scope>
    <source>
        <strain evidence="2 3">MHpl1</strain>
    </source>
</reference>